<protein>
    <submittedName>
        <fullName evidence="2">Uncharacterized protein</fullName>
    </submittedName>
</protein>
<evidence type="ECO:0000313" key="3">
    <source>
        <dbReference type="Proteomes" id="UP001064489"/>
    </source>
</evidence>
<evidence type="ECO:0000256" key="1">
    <source>
        <dbReference type="SAM" id="Phobius"/>
    </source>
</evidence>
<reference evidence="2" key="2">
    <citation type="submission" date="2023-02" db="EMBL/GenBank/DDBJ databases">
        <authorList>
            <person name="Swenson N.G."/>
            <person name="Wegrzyn J.L."/>
            <person name="Mcevoy S.L."/>
        </authorList>
    </citation>
    <scope>NUCLEOTIDE SEQUENCE</scope>
    <source>
        <strain evidence="2">91603</strain>
        <tissue evidence="2">Leaf</tissue>
    </source>
</reference>
<dbReference type="AlphaFoldDB" id="A0AAD5IVW1"/>
<sequence length="102" mass="11852">MTNSAAQLTWILYTQNDLYNLDGYLAMTIIFTSLSQQPNSHFNFIFISICISLSFRFNNIKTHLPFILLFIYITLSPSLCQLQIRFKAFFALTKRIAKDGRC</sequence>
<evidence type="ECO:0000313" key="2">
    <source>
        <dbReference type="EMBL" id="KAI9178328.1"/>
    </source>
</evidence>
<reference evidence="2" key="1">
    <citation type="journal article" date="2022" name="Plant J.">
        <title>Strategies of tolerance reflected in two North American maple genomes.</title>
        <authorList>
            <person name="McEvoy S.L."/>
            <person name="Sezen U.U."/>
            <person name="Trouern-Trend A."/>
            <person name="McMahon S.M."/>
            <person name="Schaberg P.G."/>
            <person name="Yang J."/>
            <person name="Wegrzyn J.L."/>
            <person name="Swenson N.G."/>
        </authorList>
    </citation>
    <scope>NUCLEOTIDE SEQUENCE</scope>
    <source>
        <strain evidence="2">91603</strain>
    </source>
</reference>
<keyword evidence="1" id="KW-0472">Membrane</keyword>
<dbReference type="EMBL" id="JAJSOW010000102">
    <property type="protein sequence ID" value="KAI9178328.1"/>
    <property type="molecule type" value="Genomic_DNA"/>
</dbReference>
<keyword evidence="3" id="KW-1185">Reference proteome</keyword>
<proteinExistence type="predicted"/>
<organism evidence="2 3">
    <name type="scientific">Acer negundo</name>
    <name type="common">Box elder</name>
    <dbReference type="NCBI Taxonomy" id="4023"/>
    <lineage>
        <taxon>Eukaryota</taxon>
        <taxon>Viridiplantae</taxon>
        <taxon>Streptophyta</taxon>
        <taxon>Embryophyta</taxon>
        <taxon>Tracheophyta</taxon>
        <taxon>Spermatophyta</taxon>
        <taxon>Magnoliopsida</taxon>
        <taxon>eudicotyledons</taxon>
        <taxon>Gunneridae</taxon>
        <taxon>Pentapetalae</taxon>
        <taxon>rosids</taxon>
        <taxon>malvids</taxon>
        <taxon>Sapindales</taxon>
        <taxon>Sapindaceae</taxon>
        <taxon>Hippocastanoideae</taxon>
        <taxon>Acereae</taxon>
        <taxon>Acer</taxon>
    </lineage>
</organism>
<comment type="caution">
    <text evidence="2">The sequence shown here is derived from an EMBL/GenBank/DDBJ whole genome shotgun (WGS) entry which is preliminary data.</text>
</comment>
<gene>
    <name evidence="2" type="ORF">LWI28_025208</name>
</gene>
<name>A0AAD5IVW1_ACENE</name>
<keyword evidence="1" id="KW-0812">Transmembrane</keyword>
<dbReference type="Proteomes" id="UP001064489">
    <property type="component" value="Chromosome 5"/>
</dbReference>
<accession>A0AAD5IVW1</accession>
<keyword evidence="1" id="KW-1133">Transmembrane helix</keyword>
<feature type="transmembrane region" description="Helical" evidence="1">
    <location>
        <begin position="64"/>
        <end position="84"/>
    </location>
</feature>